<keyword evidence="2" id="KW-1185">Reference proteome</keyword>
<dbReference type="Proteomes" id="UP001300348">
    <property type="component" value="Chromosome"/>
</dbReference>
<reference evidence="1 2" key="1">
    <citation type="journal article" date="2023" name="Access Microbiol">
        <title>The genome of a steinernematid-associated Pseudomonas piscis bacterium encodes the biosynthesis of insect toxins.</title>
        <authorList>
            <person name="Awori R.M."/>
            <person name="Hendre P."/>
            <person name="Amugune N.O."/>
        </authorList>
    </citation>
    <scope>NUCLEOTIDE SEQUENCE [LARGE SCALE GENOMIC DNA]</scope>
    <source>
        <strain evidence="1 2">97</strain>
    </source>
</reference>
<evidence type="ECO:0000313" key="1">
    <source>
        <dbReference type="EMBL" id="WNH00538.1"/>
    </source>
</evidence>
<accession>A0ABY9XD74</accession>
<proteinExistence type="predicted"/>
<name>A0ABY9XD74_9GAMM</name>
<dbReference type="RefSeq" id="WP_189759972.1">
    <property type="nucleotide sequence ID" value="NZ_CAWPOC010000213.1"/>
</dbReference>
<dbReference type="GeneID" id="88856207"/>
<organism evidence="1 2">
    <name type="scientific">Xenorhabdus griffiniae</name>
    <dbReference type="NCBI Taxonomy" id="351672"/>
    <lineage>
        <taxon>Bacteria</taxon>
        <taxon>Pseudomonadati</taxon>
        <taxon>Pseudomonadota</taxon>
        <taxon>Gammaproteobacteria</taxon>
        <taxon>Enterobacterales</taxon>
        <taxon>Morganellaceae</taxon>
        <taxon>Xenorhabdus</taxon>
    </lineage>
</organism>
<dbReference type="EMBL" id="CP133647">
    <property type="protein sequence ID" value="WNH00538.1"/>
    <property type="molecule type" value="Genomic_DNA"/>
</dbReference>
<sequence>MKTHRSDRFDEFLAVLRNVDSHQQIDRPKIEALLASDEKRKAITGNKP</sequence>
<gene>
    <name evidence="1" type="ORF">QL112_011580</name>
</gene>
<protein>
    <submittedName>
        <fullName evidence="1">Uncharacterized protein</fullName>
    </submittedName>
</protein>
<evidence type="ECO:0000313" key="2">
    <source>
        <dbReference type="Proteomes" id="UP001300348"/>
    </source>
</evidence>